<name>A0A2I2KPL7_9ACTN</name>
<dbReference type="GO" id="GO:0016705">
    <property type="term" value="F:oxidoreductase activity, acting on paired donors, with incorporation or reduction of molecular oxygen"/>
    <property type="evidence" value="ECO:0007669"/>
    <property type="project" value="InterPro"/>
</dbReference>
<dbReference type="Gene3D" id="3.20.20.30">
    <property type="entry name" value="Luciferase-like domain"/>
    <property type="match status" value="1"/>
</dbReference>
<keyword evidence="5" id="KW-1185">Reference proteome</keyword>
<accession>A0A2I2KPL7</accession>
<organism evidence="4 5">
    <name type="scientific">Frankia canadensis</name>
    <dbReference type="NCBI Taxonomy" id="1836972"/>
    <lineage>
        <taxon>Bacteria</taxon>
        <taxon>Bacillati</taxon>
        <taxon>Actinomycetota</taxon>
        <taxon>Actinomycetes</taxon>
        <taxon>Frankiales</taxon>
        <taxon>Frankiaceae</taxon>
        <taxon>Frankia</taxon>
    </lineage>
</organism>
<evidence type="ECO:0000256" key="1">
    <source>
        <dbReference type="ARBA" id="ARBA00023002"/>
    </source>
</evidence>
<evidence type="ECO:0000313" key="4">
    <source>
        <dbReference type="EMBL" id="SNQ47611.1"/>
    </source>
</evidence>
<dbReference type="OrthoDB" id="9775082at2"/>
<evidence type="ECO:0000313" key="5">
    <source>
        <dbReference type="Proteomes" id="UP000234331"/>
    </source>
</evidence>
<keyword evidence="1" id="KW-0560">Oxidoreductase</keyword>
<protein>
    <submittedName>
        <fullName evidence="4">Coenzyme F420-dependent N(5),N(10)-methylenetetrahydromethanopterin reductase</fullName>
    </submittedName>
</protein>
<dbReference type="InterPro" id="IPR050564">
    <property type="entry name" value="F420-G6PD/mer"/>
</dbReference>
<evidence type="ECO:0000259" key="3">
    <source>
        <dbReference type="Pfam" id="PF00296"/>
    </source>
</evidence>
<evidence type="ECO:0000256" key="2">
    <source>
        <dbReference type="SAM" id="MobiDB-lite"/>
    </source>
</evidence>
<feature type="domain" description="Luciferase-like" evidence="3">
    <location>
        <begin position="66"/>
        <end position="285"/>
    </location>
</feature>
<dbReference type="InterPro" id="IPR036661">
    <property type="entry name" value="Luciferase-like_sf"/>
</dbReference>
<dbReference type="PANTHER" id="PTHR43244:SF1">
    <property type="entry name" value="5,10-METHYLENETETRAHYDROMETHANOPTERIN REDUCTASE"/>
    <property type="match status" value="1"/>
</dbReference>
<dbReference type="AlphaFoldDB" id="A0A2I2KPL7"/>
<reference evidence="4 5" key="1">
    <citation type="submission" date="2017-06" db="EMBL/GenBank/DDBJ databases">
        <authorList>
            <person name="Kim H.J."/>
            <person name="Triplett B.A."/>
        </authorList>
    </citation>
    <scope>NUCLEOTIDE SEQUENCE [LARGE SCALE GENOMIC DNA]</scope>
    <source>
        <strain evidence="4">FRACA_ARgP5</strain>
    </source>
</reference>
<dbReference type="Proteomes" id="UP000234331">
    <property type="component" value="Unassembled WGS sequence"/>
</dbReference>
<dbReference type="EMBL" id="FZMO01000112">
    <property type="protein sequence ID" value="SNQ47611.1"/>
    <property type="molecule type" value="Genomic_DNA"/>
</dbReference>
<dbReference type="SUPFAM" id="SSF51679">
    <property type="entry name" value="Bacterial luciferase-like"/>
    <property type="match status" value="1"/>
</dbReference>
<dbReference type="Pfam" id="PF00296">
    <property type="entry name" value="Bac_luciferase"/>
    <property type="match status" value="1"/>
</dbReference>
<proteinExistence type="predicted"/>
<feature type="region of interest" description="Disordered" evidence="2">
    <location>
        <begin position="1"/>
        <end position="27"/>
    </location>
</feature>
<gene>
    <name evidence="4" type="ORF">FRACA_20007</name>
</gene>
<dbReference type="InterPro" id="IPR011251">
    <property type="entry name" value="Luciferase-like_dom"/>
</dbReference>
<dbReference type="PANTHER" id="PTHR43244">
    <property type="match status" value="1"/>
</dbReference>
<sequence>MSAAPVPSDLQAIDSDDPGLPASGTGEDVIKQVGDNISSWLATHERLKETPVPDYGHPLRFATFISPANSPADRPVELAQRSERLGFDFVTFQDHPYQSSFLDTWTLLSWVAARTERIGVSANVLNLPLRQPPAVLARAAASLDLLSGGRTSLGIGAGFYWDAVQAAGGRRLTPLQGVAALGEAIDVIRGIWDVDVPGTLNADGEFYKVHGAERGPAPAHEIPIWLGAHKPRMQDLVGRKADGWLPSLPVMEPGGLPKGNAIIDDAARAAGRDPREITRLLNIFPDQQTPEALAQMTLQDGVSIFILASDDPDVLERFAAESIPAVREHVARGRR</sequence>